<proteinExistence type="predicted"/>
<protein>
    <submittedName>
        <fullName evidence="1">Uncharacterized protein</fullName>
    </submittedName>
</protein>
<dbReference type="RefSeq" id="WP_196102533.1">
    <property type="nucleotide sequence ID" value="NZ_CP064942.1"/>
</dbReference>
<evidence type="ECO:0000313" key="1">
    <source>
        <dbReference type="EMBL" id="QPH53323.1"/>
    </source>
</evidence>
<gene>
    <name evidence="1" type="ORF">I0K15_16250</name>
</gene>
<accession>A0A7S9LQE1</accession>
<dbReference type="KEGG" id="poz:I0K15_16250"/>
<keyword evidence="2" id="KW-1185">Reference proteome</keyword>
<reference evidence="1 2" key="1">
    <citation type="submission" date="2020-11" db="EMBL/GenBank/DDBJ databases">
        <title>Description of Pontivivens ytuae sp. nov. isolated from deep sea sediment of Mariana Trench.</title>
        <authorList>
            <person name="Wang Z."/>
            <person name="Sun Q.-L."/>
            <person name="Xu X.-D."/>
            <person name="Tang Y.-Z."/>
            <person name="Zhang J."/>
        </authorList>
    </citation>
    <scope>NUCLEOTIDE SEQUENCE [LARGE SCALE GENOMIC DNA]</scope>
    <source>
        <strain evidence="1 2">MT2928</strain>
    </source>
</reference>
<sequence>MMNVAQSIWPMIMAVMAHALSRRDADDPVCGISFAMVYGDGRTRAFTSAERAI</sequence>
<organism evidence="1 2">
    <name type="scientific">Pontivivens ytuae</name>
    <dbReference type="NCBI Taxonomy" id="2789856"/>
    <lineage>
        <taxon>Bacteria</taxon>
        <taxon>Pseudomonadati</taxon>
        <taxon>Pseudomonadota</taxon>
        <taxon>Alphaproteobacteria</taxon>
        <taxon>Rhodobacterales</taxon>
        <taxon>Paracoccaceae</taxon>
        <taxon>Pontivivens</taxon>
    </lineage>
</organism>
<dbReference type="AlphaFoldDB" id="A0A7S9LQE1"/>
<evidence type="ECO:0000313" key="2">
    <source>
        <dbReference type="Proteomes" id="UP000594800"/>
    </source>
</evidence>
<dbReference type="Proteomes" id="UP000594800">
    <property type="component" value="Chromosome"/>
</dbReference>
<dbReference type="EMBL" id="CP064942">
    <property type="protein sequence ID" value="QPH53323.1"/>
    <property type="molecule type" value="Genomic_DNA"/>
</dbReference>
<name>A0A7S9LQE1_9RHOB</name>